<name>A0A6J4H980_9ACTN</name>
<proteinExistence type="predicted"/>
<gene>
    <name evidence="1" type="ORF">AVDCRST_MAG50-268</name>
</gene>
<dbReference type="InterPro" id="IPR027417">
    <property type="entry name" value="P-loop_NTPase"/>
</dbReference>
<dbReference type="EMBL" id="CADCTF010000018">
    <property type="protein sequence ID" value="CAA9216716.1"/>
    <property type="molecule type" value="Genomic_DNA"/>
</dbReference>
<reference evidence="1" key="1">
    <citation type="submission" date="2020-02" db="EMBL/GenBank/DDBJ databases">
        <authorList>
            <person name="Meier V. D."/>
        </authorList>
    </citation>
    <scope>NUCLEOTIDE SEQUENCE</scope>
    <source>
        <strain evidence="1">AVDCRST_MAG50</strain>
    </source>
</reference>
<evidence type="ECO:0000313" key="1">
    <source>
        <dbReference type="EMBL" id="CAA9216716.1"/>
    </source>
</evidence>
<accession>A0A6J4H980</accession>
<dbReference type="Gene3D" id="3.40.50.300">
    <property type="entry name" value="P-loop containing nucleotide triphosphate hydrolases"/>
    <property type="match status" value="1"/>
</dbReference>
<protein>
    <recommendedName>
        <fullName evidence="2">NadR/Ttd14 AAA domain-containing protein</fullName>
    </recommendedName>
</protein>
<sequence>MQAIADARTYALYILTDWDIPFVDDGTRDGEHLRGTMTEHFRVALAARPERSIVVRGTRQNRLSAATAAIDRLVLRP</sequence>
<organism evidence="1">
    <name type="scientific">uncultured Acidimicrobiales bacterium</name>
    <dbReference type="NCBI Taxonomy" id="310071"/>
    <lineage>
        <taxon>Bacteria</taxon>
        <taxon>Bacillati</taxon>
        <taxon>Actinomycetota</taxon>
        <taxon>Acidimicrobiia</taxon>
        <taxon>Acidimicrobiales</taxon>
        <taxon>environmental samples</taxon>
    </lineage>
</organism>
<evidence type="ECO:0008006" key="2">
    <source>
        <dbReference type="Google" id="ProtNLM"/>
    </source>
</evidence>
<dbReference type="AlphaFoldDB" id="A0A6J4H980"/>